<evidence type="ECO:0000313" key="2">
    <source>
        <dbReference type="EMBL" id="PZC72267.1"/>
    </source>
</evidence>
<feature type="domain" description="Reverse transcriptase" evidence="1">
    <location>
        <begin position="353"/>
        <end position="570"/>
    </location>
</feature>
<dbReference type="EMBL" id="KZ150203">
    <property type="protein sequence ID" value="PZC72267.1"/>
    <property type="molecule type" value="Genomic_DNA"/>
</dbReference>
<reference evidence="2 3" key="1">
    <citation type="journal article" date="2017" name="BMC Biol.">
        <title>Genomic innovations, transcriptional plasticity and gene loss underlying the evolution and divergence of two highly polyphagous and invasive Helicoverpa pest species.</title>
        <authorList>
            <person name="Pearce S.L."/>
            <person name="Clarke D.F."/>
            <person name="East P.D."/>
            <person name="Elfekih S."/>
            <person name="Gordon K.H."/>
            <person name="Jermiin L.S."/>
            <person name="McGaughran A."/>
            <person name="Oakeshott J.G."/>
            <person name="Papanikolaou A."/>
            <person name="Perera O.P."/>
            <person name="Rane R.V."/>
            <person name="Richards S."/>
            <person name="Tay W.T."/>
            <person name="Walsh T.K."/>
            <person name="Anderson A."/>
            <person name="Anderson C.J."/>
            <person name="Asgari S."/>
            <person name="Board P.G."/>
            <person name="Bretschneider A."/>
            <person name="Campbell P.M."/>
            <person name="Chertemps T."/>
            <person name="Christeller J.T."/>
            <person name="Coppin C.W."/>
            <person name="Downes S.J."/>
            <person name="Duan G."/>
            <person name="Farnsworth C.A."/>
            <person name="Good R.T."/>
            <person name="Han L.B."/>
            <person name="Han Y.C."/>
            <person name="Hatje K."/>
            <person name="Horne I."/>
            <person name="Huang Y.P."/>
            <person name="Hughes D.S."/>
            <person name="Jacquin-Joly E."/>
            <person name="James W."/>
            <person name="Jhangiani S."/>
            <person name="Kollmar M."/>
            <person name="Kuwar S.S."/>
            <person name="Li S."/>
            <person name="Liu N.Y."/>
            <person name="Maibeche M.T."/>
            <person name="Miller J.R."/>
            <person name="Montagne N."/>
            <person name="Perry T."/>
            <person name="Qu J."/>
            <person name="Song S.V."/>
            <person name="Sutton G.G."/>
            <person name="Vogel H."/>
            <person name="Walenz B.P."/>
            <person name="Xu W."/>
            <person name="Zhang H.J."/>
            <person name="Zou Z."/>
            <person name="Batterham P."/>
            <person name="Edwards O.R."/>
            <person name="Feyereisen R."/>
            <person name="Gibbs R.A."/>
            <person name="Heckel D.G."/>
            <person name="McGrath A."/>
            <person name="Robin C."/>
            <person name="Scherer S.E."/>
            <person name="Worley K.C."/>
            <person name="Wu Y.D."/>
        </authorList>
    </citation>
    <scope>NUCLEOTIDE SEQUENCE [LARGE SCALE GENOMIC DNA]</scope>
    <source>
        <strain evidence="2">Harm_GR_Male_#8</strain>
        <tissue evidence="2">Whole organism</tissue>
    </source>
</reference>
<dbReference type="AlphaFoldDB" id="A0A2W1BGD9"/>
<dbReference type="InterPro" id="IPR000477">
    <property type="entry name" value="RT_dom"/>
</dbReference>
<keyword evidence="3" id="KW-1185">Reference proteome</keyword>
<sequence>MMLLKLDTRPVTLNIIQVYAPTSAASEDEIEHFYADLRELLRAIPSQEIAVAKGDLNAKVGETRNDPLNGTIVAPGGKYRNQIDYVLIKSRWMSCITNSKTLPGADCGSDHELLIADFKLRLRSVKKRVNKPTSLNGPALQQFEKEVRPKLRSLELDPFDSSDIDWMRSKDVILTTAKEVSAQFKSVRHKKIWISDNTWDLIEKRRIAKSEGSVTAYNKLHKEVQAALRWDKDKQISDICEAIEQHAVKIHTKDLFGKVKLLTKPPKPKSWVVDDKQGNPLSDLRQLYSENMHEEVDRSWDDYEAEPNILRSEVEDAIKNLKHKAVGTDGISAAMIKHLGPEGAETLYQICNKFWYTGTWPQDWAQSAVIPLHKKGSTKKCEHYRTISLMPHSSKIMLQILNKRLATYVDRQIPPEQAGFVQGKGTREQILNRLYLVGSSFVKLDESQSETFHTERGVRQGCILSPKLFNLYGEYIMRKTLDGWDGGVTVGGTKITNLRYADDTTILAASESEMAAVLERIERVSLEFGLHINRSKTKVMTVDRAQVLSRSNALKDYEKVEEFIYLGSLISNSVNCEKEIGRRIGMAKSAMTSLDKIWKDRNIRRVTKMRLVRTLDFSIFLYGVETWCLRKKDRKKIHAFEMWCWRKLLRIPWTAVRTNVSILEELKVAKRLLTTCQERIRSFFGHIMRSPLHSLERLIILGQMEGKRARGRAPARWVDHLKEVTGGQIRERYIWRRTGPSGED</sequence>
<dbReference type="Gene3D" id="3.60.10.10">
    <property type="entry name" value="Endonuclease/exonuclease/phosphatase"/>
    <property type="match status" value="1"/>
</dbReference>
<name>A0A2W1BGD9_HELAM</name>
<dbReference type="InterPro" id="IPR036691">
    <property type="entry name" value="Endo/exonu/phosph_ase_sf"/>
</dbReference>
<dbReference type="Pfam" id="PF00078">
    <property type="entry name" value="RVT_1"/>
    <property type="match status" value="1"/>
</dbReference>
<dbReference type="PANTHER" id="PTHR47027">
    <property type="entry name" value="REVERSE TRANSCRIPTASE DOMAIN-CONTAINING PROTEIN"/>
    <property type="match status" value="1"/>
</dbReference>
<dbReference type="PANTHER" id="PTHR47027:SF8">
    <property type="entry name" value="RIBONUCLEASE H"/>
    <property type="match status" value="1"/>
</dbReference>
<evidence type="ECO:0000313" key="3">
    <source>
        <dbReference type="Proteomes" id="UP000249218"/>
    </source>
</evidence>
<dbReference type="GO" id="GO:0071897">
    <property type="term" value="P:DNA biosynthetic process"/>
    <property type="evidence" value="ECO:0007669"/>
    <property type="project" value="UniProtKB-ARBA"/>
</dbReference>
<organism evidence="2 3">
    <name type="scientific">Helicoverpa armigera</name>
    <name type="common">Cotton bollworm</name>
    <name type="synonym">Heliothis armigera</name>
    <dbReference type="NCBI Taxonomy" id="29058"/>
    <lineage>
        <taxon>Eukaryota</taxon>
        <taxon>Metazoa</taxon>
        <taxon>Ecdysozoa</taxon>
        <taxon>Arthropoda</taxon>
        <taxon>Hexapoda</taxon>
        <taxon>Insecta</taxon>
        <taxon>Pterygota</taxon>
        <taxon>Neoptera</taxon>
        <taxon>Endopterygota</taxon>
        <taxon>Lepidoptera</taxon>
        <taxon>Glossata</taxon>
        <taxon>Ditrysia</taxon>
        <taxon>Noctuoidea</taxon>
        <taxon>Noctuidae</taxon>
        <taxon>Heliothinae</taxon>
        <taxon>Helicoverpa</taxon>
    </lineage>
</organism>
<accession>A0A2W1BGD9</accession>
<gene>
    <name evidence="2" type="primary">HaOG211645</name>
    <name evidence="2" type="ORF">B5X24_HaOG211645</name>
</gene>
<proteinExistence type="predicted"/>
<protein>
    <recommendedName>
        <fullName evidence="1">Reverse transcriptase domain-containing protein</fullName>
    </recommendedName>
</protein>
<dbReference type="SUPFAM" id="SSF56672">
    <property type="entry name" value="DNA/RNA polymerases"/>
    <property type="match status" value="1"/>
</dbReference>
<dbReference type="CDD" id="cd01650">
    <property type="entry name" value="RT_nLTR_like"/>
    <property type="match status" value="1"/>
</dbReference>
<dbReference type="InterPro" id="IPR043502">
    <property type="entry name" value="DNA/RNA_pol_sf"/>
</dbReference>
<evidence type="ECO:0000259" key="1">
    <source>
        <dbReference type="PROSITE" id="PS50878"/>
    </source>
</evidence>
<dbReference type="OrthoDB" id="412793at2759"/>
<dbReference type="SUPFAM" id="SSF56219">
    <property type="entry name" value="DNase I-like"/>
    <property type="match status" value="1"/>
</dbReference>
<dbReference type="PROSITE" id="PS50878">
    <property type="entry name" value="RT_POL"/>
    <property type="match status" value="1"/>
</dbReference>
<dbReference type="Proteomes" id="UP000249218">
    <property type="component" value="Unassembled WGS sequence"/>
</dbReference>